<accession>A0AB40BNB5</accession>
<organism evidence="1 2">
    <name type="scientific">Dioscorea cayennensis subsp. rotundata</name>
    <name type="common">White Guinea yam</name>
    <name type="synonym">Dioscorea rotundata</name>
    <dbReference type="NCBI Taxonomy" id="55577"/>
    <lineage>
        <taxon>Eukaryota</taxon>
        <taxon>Viridiplantae</taxon>
        <taxon>Streptophyta</taxon>
        <taxon>Embryophyta</taxon>
        <taxon>Tracheophyta</taxon>
        <taxon>Spermatophyta</taxon>
        <taxon>Magnoliopsida</taxon>
        <taxon>Liliopsida</taxon>
        <taxon>Dioscoreales</taxon>
        <taxon>Dioscoreaceae</taxon>
        <taxon>Dioscorea</taxon>
    </lineage>
</organism>
<protein>
    <submittedName>
        <fullName evidence="2">Uncharacterized protein LOC120265088</fullName>
    </submittedName>
</protein>
<sequence length="110" mass="12760">MLGYFIINGILMEEPMSVVFQVGANGVRLLDPGSEANNLAHELYSRRAPSINVCACFNQKLLLMLLRMSHLHLQKSKRRGFKNWLLSENIRECRTRKLSHRQRQLGLIIR</sequence>
<gene>
    <name evidence="2" type="primary">LOC120265088</name>
</gene>
<keyword evidence="1" id="KW-1185">Reference proteome</keyword>
<proteinExistence type="predicted"/>
<dbReference type="AlphaFoldDB" id="A0AB40BNB5"/>
<dbReference type="Proteomes" id="UP001515500">
    <property type="component" value="Chromosome 7"/>
</dbReference>
<name>A0AB40BNB5_DIOCR</name>
<dbReference type="RefSeq" id="XP_039128936.1">
    <property type="nucleotide sequence ID" value="XM_039273002.1"/>
</dbReference>
<reference evidence="2" key="1">
    <citation type="submission" date="2025-08" db="UniProtKB">
        <authorList>
            <consortium name="RefSeq"/>
        </authorList>
    </citation>
    <scope>IDENTIFICATION</scope>
</reference>
<evidence type="ECO:0000313" key="1">
    <source>
        <dbReference type="Proteomes" id="UP001515500"/>
    </source>
</evidence>
<dbReference type="GeneID" id="120265088"/>
<evidence type="ECO:0000313" key="2">
    <source>
        <dbReference type="RefSeq" id="XP_039128936.1"/>
    </source>
</evidence>